<dbReference type="Gene3D" id="3.20.20.120">
    <property type="entry name" value="Enolase-like C-terminal domain"/>
    <property type="match status" value="1"/>
</dbReference>
<evidence type="ECO:0000256" key="1">
    <source>
        <dbReference type="ARBA" id="ARBA00022723"/>
    </source>
</evidence>
<dbReference type="Gene3D" id="3.30.390.10">
    <property type="entry name" value="Enolase-like, N-terminal domain"/>
    <property type="match status" value="1"/>
</dbReference>
<gene>
    <name evidence="3" type="ORF">GCM10011340_29600</name>
</gene>
<dbReference type="InterPro" id="IPR013342">
    <property type="entry name" value="Mandelate_racemase_C"/>
</dbReference>
<reference evidence="4" key="1">
    <citation type="journal article" date="2019" name="Int. J. Syst. Evol. Microbiol.">
        <title>The Global Catalogue of Microorganisms (GCM) 10K type strain sequencing project: providing services to taxonomists for standard genome sequencing and annotation.</title>
        <authorList>
            <consortium name="The Broad Institute Genomics Platform"/>
            <consortium name="The Broad Institute Genome Sequencing Center for Infectious Disease"/>
            <person name="Wu L."/>
            <person name="Ma J."/>
        </authorList>
    </citation>
    <scope>NUCLEOTIDE SEQUENCE [LARGE SCALE GENOMIC DNA]</scope>
    <source>
        <strain evidence="4">CGMCC 1.15111</strain>
    </source>
</reference>
<keyword evidence="1" id="KW-0479">Metal-binding</keyword>
<evidence type="ECO:0000259" key="2">
    <source>
        <dbReference type="SMART" id="SM00922"/>
    </source>
</evidence>
<dbReference type="SMART" id="SM00922">
    <property type="entry name" value="MR_MLE"/>
    <property type="match status" value="1"/>
</dbReference>
<dbReference type="InterPro" id="IPR029017">
    <property type="entry name" value="Enolase-like_N"/>
</dbReference>
<dbReference type="Pfam" id="PF13378">
    <property type="entry name" value="MR_MLE_C"/>
    <property type="match status" value="1"/>
</dbReference>
<dbReference type="SFLD" id="SFLDG00180">
    <property type="entry name" value="muconate_cycloisomerase"/>
    <property type="match status" value="1"/>
</dbReference>
<comment type="caution">
    <text evidence="3">The sequence shown here is derived from an EMBL/GenBank/DDBJ whole genome shotgun (WGS) entry which is preliminary data.</text>
</comment>
<sequence length="362" mass="40537">MRLRFQVIPHVLKFRFEAGTSRGSFTEKPTWFIKAVNQETGQVGWGEASPLKGLSKDYVPDYSNRLEQYLNACEGNDIPETEPEVLEFVSQVIPAEFPSIRFGLETALLDIAQGGGFCLFNNDFAKGKNRIPINGLVWMGDESFMRMQIEEKLKAGFGTIKMKIGAIDFSTELSLLESIRKHYTSREITLRVDANGAFDAHNVYDHLHELAALEIHSIEQPVAPGQWSLMAELCQANLIPIALDEELIGVHDTGEKVRLLETIRPQYIILKPSLVGGIGSSREWINLANSRQIGWWMTSMLESNIGLNAIAQFTAQYTNLLPQGLGTGQLYHNNVPSPLTIRGGQLLYDYHQAWTIPYALQG</sequence>
<organism evidence="3 4">
    <name type="scientific">Roseivirga thermotolerans</name>
    <dbReference type="NCBI Taxonomy" id="1758176"/>
    <lineage>
        <taxon>Bacteria</taxon>
        <taxon>Pseudomonadati</taxon>
        <taxon>Bacteroidota</taxon>
        <taxon>Cytophagia</taxon>
        <taxon>Cytophagales</taxon>
        <taxon>Roseivirgaceae</taxon>
        <taxon>Roseivirga</taxon>
    </lineage>
</organism>
<keyword evidence="4" id="KW-1185">Reference proteome</keyword>
<dbReference type="EMBL" id="BNAG01000004">
    <property type="protein sequence ID" value="GHE71664.1"/>
    <property type="molecule type" value="Genomic_DNA"/>
</dbReference>
<name>A0ABQ3IDA1_9BACT</name>
<dbReference type="InterPro" id="IPR029065">
    <property type="entry name" value="Enolase_C-like"/>
</dbReference>
<protein>
    <submittedName>
        <fullName evidence="3">O-succinylbenzoate synthase</fullName>
    </submittedName>
</protein>
<dbReference type="RefSeq" id="WP_189631067.1">
    <property type="nucleotide sequence ID" value="NZ_BNAG01000004.1"/>
</dbReference>
<dbReference type="SUPFAM" id="SSF54826">
    <property type="entry name" value="Enolase N-terminal domain-like"/>
    <property type="match status" value="1"/>
</dbReference>
<accession>A0ABQ3IDA1</accession>
<dbReference type="Proteomes" id="UP000658258">
    <property type="component" value="Unassembled WGS sequence"/>
</dbReference>
<dbReference type="SFLD" id="SFLDF00009">
    <property type="entry name" value="o-succinylbenzoate_synthase"/>
    <property type="match status" value="1"/>
</dbReference>
<feature type="domain" description="Mandelate racemase/muconate lactonizing enzyme C-terminal" evidence="2">
    <location>
        <begin position="142"/>
        <end position="240"/>
    </location>
</feature>
<dbReference type="InterPro" id="IPR036849">
    <property type="entry name" value="Enolase-like_C_sf"/>
</dbReference>
<evidence type="ECO:0000313" key="3">
    <source>
        <dbReference type="EMBL" id="GHE71664.1"/>
    </source>
</evidence>
<dbReference type="PANTHER" id="PTHR48073">
    <property type="entry name" value="O-SUCCINYLBENZOATE SYNTHASE-RELATED"/>
    <property type="match status" value="1"/>
</dbReference>
<dbReference type="SFLD" id="SFLDS00001">
    <property type="entry name" value="Enolase"/>
    <property type="match status" value="1"/>
</dbReference>
<proteinExistence type="predicted"/>
<dbReference type="CDD" id="cd03320">
    <property type="entry name" value="OSBS"/>
    <property type="match status" value="1"/>
</dbReference>
<dbReference type="SUPFAM" id="SSF51604">
    <property type="entry name" value="Enolase C-terminal domain-like"/>
    <property type="match status" value="1"/>
</dbReference>
<dbReference type="PANTHER" id="PTHR48073:SF2">
    <property type="entry name" value="O-SUCCINYLBENZOATE SYNTHASE"/>
    <property type="match status" value="1"/>
</dbReference>
<evidence type="ECO:0000313" key="4">
    <source>
        <dbReference type="Proteomes" id="UP000658258"/>
    </source>
</evidence>